<feature type="transmembrane region" description="Helical" evidence="2">
    <location>
        <begin position="84"/>
        <end position="104"/>
    </location>
</feature>
<evidence type="ECO:0000313" key="4">
    <source>
        <dbReference type="EMBL" id="SBW08504.1"/>
    </source>
</evidence>
<feature type="transmembrane region" description="Helical" evidence="2">
    <location>
        <begin position="181"/>
        <end position="198"/>
    </location>
</feature>
<gene>
    <name evidence="4" type="ORF">KL86CLO1_12467</name>
</gene>
<organism evidence="4">
    <name type="scientific">uncultured Eubacteriales bacterium</name>
    <dbReference type="NCBI Taxonomy" id="172733"/>
    <lineage>
        <taxon>Bacteria</taxon>
        <taxon>Bacillati</taxon>
        <taxon>Bacillota</taxon>
        <taxon>Clostridia</taxon>
        <taxon>Eubacteriales</taxon>
        <taxon>environmental samples</taxon>
    </lineage>
</organism>
<keyword evidence="2" id="KW-1133">Transmembrane helix</keyword>
<dbReference type="SMART" id="SM00530">
    <property type="entry name" value="HTH_XRE"/>
    <property type="match status" value="1"/>
</dbReference>
<keyword evidence="2" id="KW-0812">Transmembrane</keyword>
<dbReference type="Pfam" id="PF01381">
    <property type="entry name" value="HTH_3"/>
    <property type="match status" value="1"/>
</dbReference>
<dbReference type="InterPro" id="IPR010982">
    <property type="entry name" value="Lambda_DNA-bd_dom_sf"/>
</dbReference>
<proteinExistence type="predicted"/>
<evidence type="ECO:0000256" key="1">
    <source>
        <dbReference type="ARBA" id="ARBA00023125"/>
    </source>
</evidence>
<name>A0A212K9U5_9FIRM</name>
<dbReference type="PROSITE" id="PS50943">
    <property type="entry name" value="HTH_CROC1"/>
    <property type="match status" value="1"/>
</dbReference>
<evidence type="ECO:0000259" key="3">
    <source>
        <dbReference type="PROSITE" id="PS50943"/>
    </source>
</evidence>
<dbReference type="SUPFAM" id="SSF47413">
    <property type="entry name" value="lambda repressor-like DNA-binding domains"/>
    <property type="match status" value="1"/>
</dbReference>
<dbReference type="PANTHER" id="PTHR46558">
    <property type="entry name" value="TRACRIPTIONAL REGULATORY PROTEIN-RELATED-RELATED"/>
    <property type="match status" value="1"/>
</dbReference>
<reference evidence="4" key="1">
    <citation type="submission" date="2016-04" db="EMBL/GenBank/DDBJ databases">
        <authorList>
            <person name="Evans L.H."/>
            <person name="Alamgir A."/>
            <person name="Owens N."/>
            <person name="Weber N.D."/>
            <person name="Virtaneva K."/>
            <person name="Barbian K."/>
            <person name="Babar A."/>
            <person name="Rosenke K."/>
        </authorList>
    </citation>
    <scope>NUCLEOTIDE SEQUENCE</scope>
    <source>
        <strain evidence="4">86</strain>
    </source>
</reference>
<keyword evidence="1 4" id="KW-0238">DNA-binding</keyword>
<keyword evidence="2" id="KW-0472">Membrane</keyword>
<dbReference type="AlphaFoldDB" id="A0A212K9U5"/>
<feature type="domain" description="HTH cro/C1-type" evidence="3">
    <location>
        <begin position="7"/>
        <end position="61"/>
    </location>
</feature>
<dbReference type="CDD" id="cd00093">
    <property type="entry name" value="HTH_XRE"/>
    <property type="match status" value="1"/>
</dbReference>
<dbReference type="InterPro" id="IPR001387">
    <property type="entry name" value="Cro/C1-type_HTH"/>
</dbReference>
<accession>A0A212K9U5</accession>
<feature type="transmembrane region" description="Helical" evidence="2">
    <location>
        <begin position="154"/>
        <end position="175"/>
    </location>
</feature>
<dbReference type="EMBL" id="FLUN01000001">
    <property type="protein sequence ID" value="SBW08504.1"/>
    <property type="molecule type" value="Genomic_DNA"/>
</dbReference>
<dbReference type="PANTHER" id="PTHR46558:SF11">
    <property type="entry name" value="HTH-TYPE TRANSCRIPTIONAL REGULATOR XRE"/>
    <property type="match status" value="1"/>
</dbReference>
<dbReference type="Gene3D" id="1.10.260.40">
    <property type="entry name" value="lambda repressor-like DNA-binding domains"/>
    <property type="match status" value="1"/>
</dbReference>
<evidence type="ECO:0000256" key="2">
    <source>
        <dbReference type="SAM" id="Phobius"/>
    </source>
</evidence>
<feature type="transmembrane region" description="Helical" evidence="2">
    <location>
        <begin position="124"/>
        <end position="147"/>
    </location>
</feature>
<dbReference type="GO" id="GO:0003677">
    <property type="term" value="F:DNA binding"/>
    <property type="evidence" value="ECO:0007669"/>
    <property type="project" value="UniProtKB-KW"/>
</dbReference>
<protein>
    <submittedName>
        <fullName evidence="4">Putative Xre family DNA-binding protein</fullName>
    </submittedName>
</protein>
<sequence>MEFRDKLQQLRKQKNLTQEEVADMLFVSRTAISKWESGRGYPSIDSLKAISALFSVSIDNLLSGEELISLAEAENEEKTRTLHYLVFGILDCMMAILFFFPLFGQQGDGMIYNVSLLVLTGVPAYIRVPYILIVIVTVIFGVAMLALQNLRHRIWLKINLATSLSLSILGVLIFIISGQPYVAVFVFCMLIFKGVLLIKQQ</sequence>